<sequence length="165" mass="17805">MARSSSTSSQPSKPESTTCGQCGITVRRPADLPRHMLIHAPNKEEFMYTCPVEGCSHQTLQRSNLTTHIRRHTRTRPYECPDYHTSGQKKNKHGLKPRSMTAEASGSGTREESVESTASFDAASADADPPGAGPVVQPTATGSTVYSFIHVPYFAFAGGKVSGHQ</sequence>
<feature type="domain" description="C2H2-type" evidence="7">
    <location>
        <begin position="48"/>
        <end position="77"/>
    </location>
</feature>
<proteinExistence type="predicted"/>
<dbReference type="SUPFAM" id="SSF57667">
    <property type="entry name" value="beta-beta-alpha zinc fingers"/>
    <property type="match status" value="1"/>
</dbReference>
<protein>
    <submittedName>
        <fullName evidence="8">Transcriptional repressor CTCF-like</fullName>
    </submittedName>
</protein>
<dbReference type="PROSITE" id="PS00028">
    <property type="entry name" value="ZINC_FINGER_C2H2_1"/>
    <property type="match status" value="1"/>
</dbReference>
<name>A0A8H6U4B6_9AGAR</name>
<accession>A0A8H6U4B6</accession>
<evidence type="ECO:0000256" key="5">
    <source>
        <dbReference type="PROSITE-ProRule" id="PRU00042"/>
    </source>
</evidence>
<evidence type="ECO:0000313" key="9">
    <source>
        <dbReference type="Proteomes" id="UP000620124"/>
    </source>
</evidence>
<keyword evidence="3 5" id="KW-0863">Zinc-finger</keyword>
<keyword evidence="1" id="KW-0479">Metal-binding</keyword>
<feature type="domain" description="C2H2-type" evidence="7">
    <location>
        <begin position="17"/>
        <end position="44"/>
    </location>
</feature>
<dbReference type="EMBL" id="JACAZI010000034">
    <property type="protein sequence ID" value="KAF7328722.1"/>
    <property type="molecule type" value="Genomic_DNA"/>
</dbReference>
<dbReference type="PANTHER" id="PTHR14003">
    <property type="entry name" value="TRANSCRIPTIONAL REPRESSOR PROTEIN YY"/>
    <property type="match status" value="1"/>
</dbReference>
<feature type="region of interest" description="Disordered" evidence="6">
    <location>
        <begin position="1"/>
        <end position="22"/>
    </location>
</feature>
<evidence type="ECO:0000256" key="2">
    <source>
        <dbReference type="ARBA" id="ARBA00022737"/>
    </source>
</evidence>
<dbReference type="PROSITE" id="PS50157">
    <property type="entry name" value="ZINC_FINGER_C2H2_2"/>
    <property type="match status" value="2"/>
</dbReference>
<dbReference type="InterPro" id="IPR013087">
    <property type="entry name" value="Znf_C2H2_type"/>
</dbReference>
<reference evidence="8" key="1">
    <citation type="submission" date="2020-05" db="EMBL/GenBank/DDBJ databases">
        <title>Mycena genomes resolve the evolution of fungal bioluminescence.</title>
        <authorList>
            <person name="Tsai I.J."/>
        </authorList>
    </citation>
    <scope>NUCLEOTIDE SEQUENCE</scope>
    <source>
        <strain evidence="8">CCC161011</strain>
    </source>
</reference>
<evidence type="ECO:0000313" key="8">
    <source>
        <dbReference type="EMBL" id="KAF7328722.1"/>
    </source>
</evidence>
<dbReference type="InterPro" id="IPR036236">
    <property type="entry name" value="Znf_C2H2_sf"/>
</dbReference>
<dbReference type="Proteomes" id="UP000620124">
    <property type="component" value="Unassembled WGS sequence"/>
</dbReference>
<dbReference type="Gene3D" id="3.30.160.60">
    <property type="entry name" value="Classic Zinc Finger"/>
    <property type="match status" value="1"/>
</dbReference>
<dbReference type="SMART" id="SM00355">
    <property type="entry name" value="ZnF_C2H2"/>
    <property type="match status" value="2"/>
</dbReference>
<dbReference type="GO" id="GO:0005667">
    <property type="term" value="C:transcription regulator complex"/>
    <property type="evidence" value="ECO:0007669"/>
    <property type="project" value="TreeGrafter"/>
</dbReference>
<evidence type="ECO:0000256" key="6">
    <source>
        <dbReference type="SAM" id="MobiDB-lite"/>
    </source>
</evidence>
<organism evidence="8 9">
    <name type="scientific">Mycena venus</name>
    <dbReference type="NCBI Taxonomy" id="2733690"/>
    <lineage>
        <taxon>Eukaryota</taxon>
        <taxon>Fungi</taxon>
        <taxon>Dikarya</taxon>
        <taxon>Basidiomycota</taxon>
        <taxon>Agaricomycotina</taxon>
        <taxon>Agaricomycetes</taxon>
        <taxon>Agaricomycetidae</taxon>
        <taxon>Agaricales</taxon>
        <taxon>Marasmiineae</taxon>
        <taxon>Mycenaceae</taxon>
        <taxon>Mycena</taxon>
    </lineage>
</organism>
<evidence type="ECO:0000256" key="3">
    <source>
        <dbReference type="ARBA" id="ARBA00022771"/>
    </source>
</evidence>
<dbReference type="GO" id="GO:0000981">
    <property type="term" value="F:DNA-binding transcription factor activity, RNA polymerase II-specific"/>
    <property type="evidence" value="ECO:0007669"/>
    <property type="project" value="TreeGrafter"/>
</dbReference>
<feature type="region of interest" description="Disordered" evidence="6">
    <location>
        <begin position="63"/>
        <end position="136"/>
    </location>
</feature>
<dbReference type="GO" id="GO:0008270">
    <property type="term" value="F:zinc ion binding"/>
    <property type="evidence" value="ECO:0007669"/>
    <property type="project" value="UniProtKB-KW"/>
</dbReference>
<dbReference type="AlphaFoldDB" id="A0A8H6U4B6"/>
<dbReference type="GO" id="GO:0031519">
    <property type="term" value="C:PcG protein complex"/>
    <property type="evidence" value="ECO:0007669"/>
    <property type="project" value="TreeGrafter"/>
</dbReference>
<dbReference type="PANTHER" id="PTHR14003:SF19">
    <property type="entry name" value="YY2 TRANSCRIPTION FACTOR"/>
    <property type="match status" value="1"/>
</dbReference>
<dbReference type="GO" id="GO:0000978">
    <property type="term" value="F:RNA polymerase II cis-regulatory region sequence-specific DNA binding"/>
    <property type="evidence" value="ECO:0007669"/>
    <property type="project" value="TreeGrafter"/>
</dbReference>
<evidence type="ECO:0000259" key="7">
    <source>
        <dbReference type="PROSITE" id="PS50157"/>
    </source>
</evidence>
<keyword evidence="4" id="KW-0862">Zinc</keyword>
<keyword evidence="9" id="KW-1185">Reference proteome</keyword>
<dbReference type="GO" id="GO:0000785">
    <property type="term" value="C:chromatin"/>
    <property type="evidence" value="ECO:0007669"/>
    <property type="project" value="TreeGrafter"/>
</dbReference>
<dbReference type="OrthoDB" id="654211at2759"/>
<keyword evidence="2" id="KW-0677">Repeat</keyword>
<evidence type="ECO:0000256" key="1">
    <source>
        <dbReference type="ARBA" id="ARBA00022723"/>
    </source>
</evidence>
<gene>
    <name evidence="8" type="ORF">MVEN_02500800</name>
</gene>
<feature type="compositionally biased region" description="Basic residues" evidence="6">
    <location>
        <begin position="87"/>
        <end position="96"/>
    </location>
</feature>
<comment type="caution">
    <text evidence="8">The sequence shown here is derived from an EMBL/GenBank/DDBJ whole genome shotgun (WGS) entry which is preliminary data.</text>
</comment>
<evidence type="ECO:0000256" key="4">
    <source>
        <dbReference type="ARBA" id="ARBA00022833"/>
    </source>
</evidence>
<feature type="compositionally biased region" description="Low complexity" evidence="6">
    <location>
        <begin position="118"/>
        <end position="134"/>
    </location>
</feature>
<feature type="compositionally biased region" description="Low complexity" evidence="6">
    <location>
        <begin position="1"/>
        <end position="18"/>
    </location>
</feature>